<keyword evidence="5" id="KW-0560">Oxidoreductase</keyword>
<dbReference type="PROSITE" id="PS51387">
    <property type="entry name" value="FAD_PCMH"/>
    <property type="match status" value="1"/>
</dbReference>
<dbReference type="GO" id="GO:0016491">
    <property type="term" value="F:oxidoreductase activity"/>
    <property type="evidence" value="ECO:0007669"/>
    <property type="project" value="UniProtKB-KW"/>
</dbReference>
<dbReference type="InterPro" id="IPR012951">
    <property type="entry name" value="BBE"/>
</dbReference>
<dbReference type="PANTHER" id="PTHR42973:SF39">
    <property type="entry name" value="FAD-BINDING PCMH-TYPE DOMAIN-CONTAINING PROTEIN"/>
    <property type="match status" value="1"/>
</dbReference>
<dbReference type="Pfam" id="PF08031">
    <property type="entry name" value="BBE"/>
    <property type="match status" value="1"/>
</dbReference>
<keyword evidence="3" id="KW-0285">Flavoprotein</keyword>
<organism evidence="7 8">
    <name type="scientific">Spongiactinospora rosea</name>
    <dbReference type="NCBI Taxonomy" id="2248750"/>
    <lineage>
        <taxon>Bacteria</taxon>
        <taxon>Bacillati</taxon>
        <taxon>Actinomycetota</taxon>
        <taxon>Actinomycetes</taxon>
        <taxon>Streptosporangiales</taxon>
        <taxon>Streptosporangiaceae</taxon>
        <taxon>Spongiactinospora</taxon>
    </lineage>
</organism>
<name>A0A366M372_9ACTN</name>
<evidence type="ECO:0000256" key="2">
    <source>
        <dbReference type="ARBA" id="ARBA00005466"/>
    </source>
</evidence>
<dbReference type="InterPro" id="IPR016169">
    <property type="entry name" value="FAD-bd_PCMH_sub2"/>
</dbReference>
<dbReference type="PROSITE" id="PS51318">
    <property type="entry name" value="TAT"/>
    <property type="match status" value="1"/>
</dbReference>
<evidence type="ECO:0000256" key="1">
    <source>
        <dbReference type="ARBA" id="ARBA00001974"/>
    </source>
</evidence>
<evidence type="ECO:0000256" key="4">
    <source>
        <dbReference type="ARBA" id="ARBA00022827"/>
    </source>
</evidence>
<dbReference type="OrthoDB" id="545125at2"/>
<dbReference type="Gene3D" id="3.30.465.10">
    <property type="match status" value="1"/>
</dbReference>
<reference evidence="7 8" key="1">
    <citation type="submission" date="2018-06" db="EMBL/GenBank/DDBJ databases">
        <title>Sphaerisporangium craniellae sp. nov., isolated from a marine sponge in the South China Sea.</title>
        <authorList>
            <person name="Li L."/>
        </authorList>
    </citation>
    <scope>NUCLEOTIDE SEQUENCE [LARGE SCALE GENOMIC DNA]</scope>
    <source>
        <strain evidence="7 8">LHW63015</strain>
    </source>
</reference>
<dbReference type="Pfam" id="PF01565">
    <property type="entry name" value="FAD_binding_4"/>
    <property type="match status" value="1"/>
</dbReference>
<proteinExistence type="inferred from homology"/>
<dbReference type="GO" id="GO:0071949">
    <property type="term" value="F:FAD binding"/>
    <property type="evidence" value="ECO:0007669"/>
    <property type="project" value="InterPro"/>
</dbReference>
<evidence type="ECO:0000259" key="6">
    <source>
        <dbReference type="PROSITE" id="PS51387"/>
    </source>
</evidence>
<dbReference type="InterPro" id="IPR006311">
    <property type="entry name" value="TAT_signal"/>
</dbReference>
<comment type="similarity">
    <text evidence="2">Belongs to the oxygen-dependent FAD-linked oxidoreductase family.</text>
</comment>
<dbReference type="AlphaFoldDB" id="A0A366M372"/>
<evidence type="ECO:0000256" key="5">
    <source>
        <dbReference type="ARBA" id="ARBA00023002"/>
    </source>
</evidence>
<protein>
    <submittedName>
        <fullName evidence="7">FAD-linked oxidase</fullName>
    </submittedName>
</protein>
<keyword evidence="8" id="KW-1185">Reference proteome</keyword>
<dbReference type="RefSeq" id="WP_113979604.1">
    <property type="nucleotide sequence ID" value="NZ_QMEY01000002.1"/>
</dbReference>
<dbReference type="Gene3D" id="3.40.462.20">
    <property type="match status" value="1"/>
</dbReference>
<dbReference type="InterPro" id="IPR050416">
    <property type="entry name" value="FAD-linked_Oxidoreductase"/>
</dbReference>
<dbReference type="Proteomes" id="UP000253303">
    <property type="component" value="Unassembled WGS sequence"/>
</dbReference>
<dbReference type="SUPFAM" id="SSF56176">
    <property type="entry name" value="FAD-binding/transporter-associated domain-like"/>
    <property type="match status" value="1"/>
</dbReference>
<accession>A0A366M372</accession>
<comment type="cofactor">
    <cofactor evidence="1">
        <name>FAD</name>
        <dbReference type="ChEBI" id="CHEBI:57692"/>
    </cofactor>
</comment>
<dbReference type="InterPro" id="IPR036318">
    <property type="entry name" value="FAD-bd_PCMH-like_sf"/>
</dbReference>
<evidence type="ECO:0000256" key="3">
    <source>
        <dbReference type="ARBA" id="ARBA00022630"/>
    </source>
</evidence>
<dbReference type="InterPro" id="IPR006094">
    <property type="entry name" value="Oxid_FAD_bind_N"/>
</dbReference>
<evidence type="ECO:0000313" key="8">
    <source>
        <dbReference type="Proteomes" id="UP000253303"/>
    </source>
</evidence>
<feature type="domain" description="FAD-binding PCMH-type" evidence="6">
    <location>
        <begin position="65"/>
        <end position="245"/>
    </location>
</feature>
<dbReference type="InterPro" id="IPR006093">
    <property type="entry name" value="Oxy_OxRdtase_FAD_BS"/>
</dbReference>
<dbReference type="EMBL" id="QMEY01000002">
    <property type="protein sequence ID" value="RBQ20645.1"/>
    <property type="molecule type" value="Genomic_DNA"/>
</dbReference>
<sequence>MTDKFIGHDRRSFLVGAGGAAVAVGLPQVAAAATDAPAGQSTGSVVVRPGDTRYQDLVRGTNQRWVGKPDRVHVARSTADVVAAVQLAVDQGKRLTVQGGGHCYEDFVFNSDVEVVINLSELDQVAFDPAMRAFAVGGGATLLDVYEKLYRIWGVTIPAGQCATVGVGGHISGGGWGLLCRELGLSVDHLHAVEVVWVDANGKARAVIATSNAGDVNRELWWANTGGGGGNFGVVTRYWFRTKDATGTDPGRLLPRPPADVLLAAISWPWETLTEKDFTTIAANFGDWHVRHAAPGAPQAALFSYLNLSHRSNGQIGLLTQVTGNAKNAEELYADFLADVTRGVTLRHGALTKAMGEFAPAPEFETPQRLPWLQATRYLGAANPILADPTLRGDFKSAFNRARYTDEQIAVWYKHLSRTDFHNPRAMLMVSSYGGKVNSVGQSDTAFAHRDSAFKVLYLSYWNDKADDAANIRWLRDFYYEAYAGTGGVPVPDAVTDGCYLNYPDIDLNDPSFNRSGVAWHTLYYKDNYRRLQAAKAAYDPRNVFWHSQSVRLP</sequence>
<dbReference type="PROSITE" id="PS00862">
    <property type="entry name" value="OX2_COVAL_FAD"/>
    <property type="match status" value="1"/>
</dbReference>
<dbReference type="PANTHER" id="PTHR42973">
    <property type="entry name" value="BINDING OXIDOREDUCTASE, PUTATIVE (AFU_ORTHOLOGUE AFUA_1G17690)-RELATED"/>
    <property type="match status" value="1"/>
</dbReference>
<keyword evidence="4" id="KW-0274">FAD</keyword>
<evidence type="ECO:0000313" key="7">
    <source>
        <dbReference type="EMBL" id="RBQ20645.1"/>
    </source>
</evidence>
<gene>
    <name evidence="7" type="ORF">DP939_06020</name>
</gene>
<comment type="caution">
    <text evidence="7">The sequence shown here is derived from an EMBL/GenBank/DDBJ whole genome shotgun (WGS) entry which is preliminary data.</text>
</comment>
<dbReference type="InterPro" id="IPR016166">
    <property type="entry name" value="FAD-bd_PCMH"/>
</dbReference>